<proteinExistence type="predicted"/>
<dbReference type="FunFam" id="2.60.40.340:FF:000006">
    <property type="entry name" value="Dorsal isoform 1-B"/>
    <property type="match status" value="1"/>
</dbReference>
<dbReference type="CDD" id="cd07887">
    <property type="entry name" value="RHD-n_Dorsal_Dif"/>
    <property type="match status" value="1"/>
</dbReference>
<sequence length="587" mass="65669">MFPNDLNSIAPVANHSPINGISANMPPQQSHQSNDTPYASILEQPASKALRFRYECEGRSAGSIPGANSTSDNKTYPTIQIANYVGRAVVVVSCVTKDFPYKPHPHNLVGKEGCKKGVCTLEINTDDMKMVFSNLGIQCVKRRDIEEALRVREEIRVDPFRTGYAHRSQPSSIDLNAVRLCFQVFLEGQQKGKFTVPLKPIVSDPIYDKKSMSDLVITKLSHCNAFCNGGQEMILLCEKVAKEDIQVRFYEEIMNPEEAWEGNGEFQHSQVHKQVAISFRTPRYKRIDIAEPVKVKIQLRRPSDGATSDPLDFEMLPLNEEQNEIRRKRHRSSDDAALNYFKQSPGHHIDHQQNYGGGFIAIQDQVKIEPRDQASPYIFYRIPQATPSPTPSNQNPVSPSPIFMAQVSPSPASPYNQQTAVNNGNNNTNNNNNNLESILQNQLQQPRTPGSNIFQQNQHTNQMFTPNIPPAYTIDTNGNNSIWTNNLNGFNGPTTSRAAFNSISMQSPLFSQPLTPLTATPVSNFNINNNNNEPKSNFSSLLDLDSQQLLNNLSGELKNLSFGDFPMESFSNKTDNDRSNINDGIRK</sequence>
<dbReference type="InterPro" id="IPR032397">
    <property type="entry name" value="RHD_dimer"/>
</dbReference>
<dbReference type="Gene3D" id="2.60.40.340">
    <property type="entry name" value="Rel homology domain (RHD), DNA-binding domain"/>
    <property type="match status" value="1"/>
</dbReference>
<evidence type="ECO:0000256" key="1">
    <source>
        <dbReference type="SAM" id="MobiDB-lite"/>
    </source>
</evidence>
<dbReference type="Pfam" id="PF00554">
    <property type="entry name" value="RHD_DNA_bind"/>
    <property type="match status" value="1"/>
</dbReference>
<feature type="compositionally biased region" description="Basic and acidic residues" evidence="1">
    <location>
        <begin position="574"/>
        <end position="587"/>
    </location>
</feature>
<dbReference type="OrthoDB" id="244061at2759"/>
<dbReference type="PROSITE" id="PS01204">
    <property type="entry name" value="REL_1"/>
    <property type="match status" value="1"/>
</dbReference>
<organism evidence="3 4">
    <name type="scientific">Chironomus riparius</name>
    <dbReference type="NCBI Taxonomy" id="315576"/>
    <lineage>
        <taxon>Eukaryota</taxon>
        <taxon>Metazoa</taxon>
        <taxon>Ecdysozoa</taxon>
        <taxon>Arthropoda</taxon>
        <taxon>Hexapoda</taxon>
        <taxon>Insecta</taxon>
        <taxon>Pterygota</taxon>
        <taxon>Neoptera</taxon>
        <taxon>Endopterygota</taxon>
        <taxon>Diptera</taxon>
        <taxon>Nematocera</taxon>
        <taxon>Chironomoidea</taxon>
        <taxon>Chironomidae</taxon>
        <taxon>Chironominae</taxon>
        <taxon>Chironomus</taxon>
    </lineage>
</organism>
<dbReference type="GO" id="GO:0048935">
    <property type="term" value="P:peripheral nervous system neuron development"/>
    <property type="evidence" value="ECO:0007669"/>
    <property type="project" value="UniProtKB-ARBA"/>
</dbReference>
<dbReference type="GO" id="GO:0045087">
    <property type="term" value="P:innate immune response"/>
    <property type="evidence" value="ECO:0007669"/>
    <property type="project" value="TreeGrafter"/>
</dbReference>
<dbReference type="FunFam" id="2.60.40.10:FF:000046">
    <property type="entry name" value="Nuclear factor NF-kappa-B p105 subunit"/>
    <property type="match status" value="1"/>
</dbReference>
<dbReference type="CDD" id="cd01177">
    <property type="entry name" value="IPT_NFkappaB"/>
    <property type="match status" value="1"/>
</dbReference>
<dbReference type="InterPro" id="IPR002909">
    <property type="entry name" value="IPT_dom"/>
</dbReference>
<dbReference type="Proteomes" id="UP001153620">
    <property type="component" value="Chromosome 1"/>
</dbReference>
<dbReference type="InterPro" id="IPR008967">
    <property type="entry name" value="p53-like_TF_DNA-bd_sf"/>
</dbReference>
<dbReference type="EMBL" id="OU895877">
    <property type="protein sequence ID" value="CAH1707987.1"/>
    <property type="molecule type" value="Genomic_DNA"/>
</dbReference>
<dbReference type="GO" id="GO:0038061">
    <property type="term" value="P:non-canonical NF-kappaB signal transduction"/>
    <property type="evidence" value="ECO:0007669"/>
    <property type="project" value="TreeGrafter"/>
</dbReference>
<feature type="region of interest" description="Disordered" evidence="1">
    <location>
        <begin position="17"/>
        <end position="36"/>
    </location>
</feature>
<dbReference type="GO" id="GO:0002225">
    <property type="term" value="P:positive regulation of antimicrobial peptide production"/>
    <property type="evidence" value="ECO:0007669"/>
    <property type="project" value="UniProtKB-ARBA"/>
</dbReference>
<dbReference type="PROSITE" id="PS50254">
    <property type="entry name" value="REL_2"/>
    <property type="match status" value="1"/>
</dbReference>
<dbReference type="PIRSF" id="PIRSF001716">
    <property type="entry name" value="Dorsal"/>
    <property type="match status" value="1"/>
</dbReference>
<dbReference type="SUPFAM" id="SSF49417">
    <property type="entry name" value="p53-like transcription factors"/>
    <property type="match status" value="1"/>
</dbReference>
<dbReference type="InterPro" id="IPR030492">
    <property type="entry name" value="RHD_CS"/>
</dbReference>
<dbReference type="GO" id="GO:0035206">
    <property type="term" value="P:regulation of hemocyte proliferation"/>
    <property type="evidence" value="ECO:0007669"/>
    <property type="project" value="UniProtKB-ARBA"/>
</dbReference>
<dbReference type="InterPro" id="IPR011363">
    <property type="entry name" value="Dif"/>
</dbReference>
<dbReference type="SMART" id="SM00429">
    <property type="entry name" value="IPT"/>
    <property type="match status" value="1"/>
</dbReference>
<keyword evidence="4" id="KW-1185">Reference proteome</keyword>
<dbReference type="GO" id="GO:0008063">
    <property type="term" value="P:Toll signaling pathway"/>
    <property type="evidence" value="ECO:0007669"/>
    <property type="project" value="UniProtKB-ARBA"/>
</dbReference>
<dbReference type="Pfam" id="PF16179">
    <property type="entry name" value="RHD_dimer"/>
    <property type="match status" value="1"/>
</dbReference>
<dbReference type="GO" id="GO:0000978">
    <property type="term" value="F:RNA polymerase II cis-regulatory region sequence-specific DNA binding"/>
    <property type="evidence" value="ECO:0007669"/>
    <property type="project" value="TreeGrafter"/>
</dbReference>
<dbReference type="GO" id="GO:0033554">
    <property type="term" value="P:cellular response to stress"/>
    <property type="evidence" value="ECO:0007669"/>
    <property type="project" value="TreeGrafter"/>
</dbReference>
<evidence type="ECO:0000313" key="3">
    <source>
        <dbReference type="EMBL" id="CAH1707987.1"/>
    </source>
</evidence>
<dbReference type="GO" id="GO:0005737">
    <property type="term" value="C:cytoplasm"/>
    <property type="evidence" value="ECO:0007669"/>
    <property type="project" value="InterPro"/>
</dbReference>
<name>A0A9P0ILD1_9DIPT</name>
<feature type="region of interest" description="Disordered" evidence="1">
    <location>
        <begin position="568"/>
        <end position="587"/>
    </location>
</feature>
<evidence type="ECO:0000313" key="4">
    <source>
        <dbReference type="Proteomes" id="UP001153620"/>
    </source>
</evidence>
<dbReference type="GO" id="GO:0034097">
    <property type="term" value="P:response to cytokine"/>
    <property type="evidence" value="ECO:0007669"/>
    <property type="project" value="TreeGrafter"/>
</dbReference>
<reference evidence="3" key="2">
    <citation type="submission" date="2022-10" db="EMBL/GenBank/DDBJ databases">
        <authorList>
            <consortium name="ENA_rothamsted_submissions"/>
            <consortium name="culmorum"/>
            <person name="King R."/>
        </authorList>
    </citation>
    <scope>NUCLEOTIDE SEQUENCE</scope>
</reference>
<dbReference type="PANTHER" id="PTHR24169">
    <property type="entry name" value="NUCLEAR FACTOR NF-KAPPA-B PROTEIN"/>
    <property type="match status" value="1"/>
</dbReference>
<evidence type="ECO:0000259" key="2">
    <source>
        <dbReference type="PROSITE" id="PS50254"/>
    </source>
</evidence>
<dbReference type="InterPro" id="IPR037059">
    <property type="entry name" value="RHD_DNA_bind_dom_sf"/>
</dbReference>
<dbReference type="GO" id="GO:0001228">
    <property type="term" value="F:DNA-binding transcription activator activity, RNA polymerase II-specific"/>
    <property type="evidence" value="ECO:0007669"/>
    <property type="project" value="UniProtKB-ARBA"/>
</dbReference>
<dbReference type="PRINTS" id="PR00057">
    <property type="entry name" value="NFKBTNSCPFCT"/>
</dbReference>
<dbReference type="Gene3D" id="2.60.40.10">
    <property type="entry name" value="Immunoglobulins"/>
    <property type="match status" value="1"/>
</dbReference>
<dbReference type="GO" id="GO:0005654">
    <property type="term" value="C:nucleoplasm"/>
    <property type="evidence" value="ECO:0007669"/>
    <property type="project" value="UniProtKB-ARBA"/>
</dbReference>
<gene>
    <name evidence="3" type="ORF">CHIRRI_LOCUS508</name>
</gene>
<dbReference type="SUPFAM" id="SSF81296">
    <property type="entry name" value="E set domains"/>
    <property type="match status" value="1"/>
</dbReference>
<dbReference type="AlphaFoldDB" id="A0A9P0ILD1"/>
<feature type="domain" description="RHD" evidence="2">
    <location>
        <begin position="34"/>
        <end position="213"/>
    </location>
</feature>
<dbReference type="InterPro" id="IPR013783">
    <property type="entry name" value="Ig-like_fold"/>
</dbReference>
<dbReference type="InterPro" id="IPR011539">
    <property type="entry name" value="RHD_DNA_bind_dom"/>
</dbReference>
<dbReference type="InterPro" id="IPR000451">
    <property type="entry name" value="NFkB/Dor"/>
</dbReference>
<dbReference type="GO" id="GO:0007249">
    <property type="term" value="P:canonical NF-kappaB signal transduction"/>
    <property type="evidence" value="ECO:0007669"/>
    <property type="project" value="TreeGrafter"/>
</dbReference>
<protein>
    <recommendedName>
        <fullName evidence="2">RHD domain-containing protein</fullName>
    </recommendedName>
</protein>
<dbReference type="InterPro" id="IPR014756">
    <property type="entry name" value="Ig_E-set"/>
</dbReference>
<reference evidence="3" key="1">
    <citation type="submission" date="2022-01" db="EMBL/GenBank/DDBJ databases">
        <authorList>
            <person name="King R."/>
        </authorList>
    </citation>
    <scope>NUCLEOTIDE SEQUENCE</scope>
</reference>
<dbReference type="PANTHER" id="PTHR24169:SF25">
    <property type="entry name" value="DORSAL-RELATED IMMUNITY FACTOR DIF-RELATED"/>
    <property type="match status" value="1"/>
</dbReference>
<accession>A0A9P0ILD1</accession>
<dbReference type="InterPro" id="IPR033926">
    <property type="entry name" value="IPT_NFkappaB"/>
</dbReference>